<dbReference type="RefSeq" id="WP_010394357.1">
    <property type="nucleotide sequence ID" value="NZ_BSFH01000094.1"/>
</dbReference>
<feature type="transmembrane region" description="Helical" evidence="4">
    <location>
        <begin position="16"/>
        <end position="38"/>
    </location>
</feature>
<evidence type="ECO:0000259" key="5">
    <source>
        <dbReference type="PROSITE" id="PS50850"/>
    </source>
</evidence>
<keyword evidence="2 4" id="KW-1133">Transmembrane helix</keyword>
<feature type="transmembrane region" description="Helical" evidence="4">
    <location>
        <begin position="142"/>
        <end position="163"/>
    </location>
</feature>
<feature type="transmembrane region" description="Helical" evidence="4">
    <location>
        <begin position="248"/>
        <end position="269"/>
    </location>
</feature>
<reference evidence="6" key="1">
    <citation type="journal article" date="2014" name="Int. J. Syst. Evol. Microbiol.">
        <title>Complete genome sequence of Corynebacterium casei LMG S-19264T (=DSM 44701T), isolated from a smear-ripened cheese.</title>
        <authorList>
            <consortium name="US DOE Joint Genome Institute (JGI-PGF)"/>
            <person name="Walter F."/>
            <person name="Albersmeier A."/>
            <person name="Kalinowski J."/>
            <person name="Ruckert C."/>
        </authorList>
    </citation>
    <scope>NUCLEOTIDE SEQUENCE</scope>
    <source>
        <strain evidence="6">VKM B-2222</strain>
    </source>
</reference>
<name>A0AAD3P164_9RHOB</name>
<feature type="transmembrane region" description="Helical" evidence="4">
    <location>
        <begin position="341"/>
        <end position="361"/>
    </location>
</feature>
<feature type="transmembrane region" description="Helical" evidence="4">
    <location>
        <begin position="112"/>
        <end position="130"/>
    </location>
</feature>
<dbReference type="SUPFAM" id="SSF103473">
    <property type="entry name" value="MFS general substrate transporter"/>
    <property type="match status" value="1"/>
</dbReference>
<feature type="transmembrane region" description="Helical" evidence="4">
    <location>
        <begin position="58"/>
        <end position="77"/>
    </location>
</feature>
<dbReference type="GO" id="GO:0022857">
    <property type="term" value="F:transmembrane transporter activity"/>
    <property type="evidence" value="ECO:0007669"/>
    <property type="project" value="InterPro"/>
</dbReference>
<evidence type="ECO:0000313" key="6">
    <source>
        <dbReference type="EMBL" id="GLK65682.1"/>
    </source>
</evidence>
<dbReference type="InterPro" id="IPR020846">
    <property type="entry name" value="MFS_dom"/>
</dbReference>
<feature type="transmembrane region" description="Helical" evidence="4">
    <location>
        <begin position="308"/>
        <end position="329"/>
    </location>
</feature>
<dbReference type="Proteomes" id="UP001143349">
    <property type="component" value="Unassembled WGS sequence"/>
</dbReference>
<dbReference type="InterPro" id="IPR036259">
    <property type="entry name" value="MFS_trans_sf"/>
</dbReference>
<dbReference type="PANTHER" id="PTHR11360">
    <property type="entry name" value="MONOCARBOXYLATE TRANSPORTER"/>
    <property type="match status" value="1"/>
</dbReference>
<dbReference type="Pfam" id="PF07690">
    <property type="entry name" value="MFS_1"/>
    <property type="match status" value="1"/>
</dbReference>
<evidence type="ECO:0000256" key="4">
    <source>
        <dbReference type="SAM" id="Phobius"/>
    </source>
</evidence>
<dbReference type="InterPro" id="IPR050327">
    <property type="entry name" value="Proton-linked_MCT"/>
</dbReference>
<dbReference type="PANTHER" id="PTHR11360:SF284">
    <property type="entry name" value="EG:103B4.3 PROTEIN-RELATED"/>
    <property type="match status" value="1"/>
</dbReference>
<evidence type="ECO:0000256" key="3">
    <source>
        <dbReference type="ARBA" id="ARBA00023136"/>
    </source>
</evidence>
<comment type="caution">
    <text evidence="6">The sequence shown here is derived from an EMBL/GenBank/DDBJ whole genome shotgun (WGS) entry which is preliminary data.</text>
</comment>
<accession>A0AAD3P164</accession>
<gene>
    <name evidence="6" type="ORF">GCM10017635_31590</name>
</gene>
<protein>
    <submittedName>
        <fullName evidence="6">MFS transporter</fullName>
    </submittedName>
</protein>
<feature type="transmembrane region" description="Helical" evidence="4">
    <location>
        <begin position="373"/>
        <end position="392"/>
    </location>
</feature>
<evidence type="ECO:0000313" key="7">
    <source>
        <dbReference type="Proteomes" id="UP001143349"/>
    </source>
</evidence>
<keyword evidence="3 4" id="KW-0472">Membrane</keyword>
<proteinExistence type="predicted"/>
<sequence>MIQNQESSGEFRRNGVLLLAATLGSAAGLSSLPFYSLGSFVAPLEAEFGWSRGQVTSSFLYTTLVLAVIAPFLGNLIDRVGTRLVALVSIPLLSGVLYAMSRFEGSIGQFHMLYALAALAGAGTTPINYTRAVNGAFDKVRGLALGISQAGIAVAAITLPLLLASLNQSYSWRTGYLVLALLALVPWPFVLLGFRSAPMPRVAKASLAEGRGELFRSRLFWSVGISFAAVAVAVSALVVHMVPLLRDAGMTPIAAASTASVIGFGVLGGRLLTGWLIDRFFAPYVAATLFLATAGGCLLLLYGGPGMVPLAAALIGLSLGAEADLIAYLTARYFGMARYAFVYGFIYSMFLIGTATGPALAGRLYDASGNYNSTIWTVICLLVAGSVVILCLPRFEKSASVVPAQ</sequence>
<feature type="domain" description="Major facilitator superfamily (MFS) profile" evidence="5">
    <location>
        <begin position="16"/>
        <end position="397"/>
    </location>
</feature>
<dbReference type="InterPro" id="IPR011701">
    <property type="entry name" value="MFS"/>
</dbReference>
<feature type="transmembrane region" description="Helical" evidence="4">
    <location>
        <begin position="219"/>
        <end position="242"/>
    </location>
</feature>
<evidence type="ECO:0000256" key="1">
    <source>
        <dbReference type="ARBA" id="ARBA00022692"/>
    </source>
</evidence>
<feature type="transmembrane region" description="Helical" evidence="4">
    <location>
        <begin position="84"/>
        <end position="100"/>
    </location>
</feature>
<reference evidence="6" key="2">
    <citation type="submission" date="2023-01" db="EMBL/GenBank/DDBJ databases">
        <authorList>
            <person name="Sun Q."/>
            <person name="Evtushenko L."/>
        </authorList>
    </citation>
    <scope>NUCLEOTIDE SEQUENCE</scope>
    <source>
        <strain evidence="6">VKM B-2222</strain>
    </source>
</reference>
<keyword evidence="1 4" id="KW-0812">Transmembrane</keyword>
<feature type="transmembrane region" description="Helical" evidence="4">
    <location>
        <begin position="281"/>
        <end position="302"/>
    </location>
</feature>
<dbReference type="Gene3D" id="1.20.1250.20">
    <property type="entry name" value="MFS general substrate transporter like domains"/>
    <property type="match status" value="2"/>
</dbReference>
<feature type="transmembrane region" description="Helical" evidence="4">
    <location>
        <begin position="175"/>
        <end position="194"/>
    </location>
</feature>
<dbReference type="AlphaFoldDB" id="A0AAD3P164"/>
<keyword evidence="7" id="KW-1185">Reference proteome</keyword>
<evidence type="ECO:0000256" key="2">
    <source>
        <dbReference type="ARBA" id="ARBA00022989"/>
    </source>
</evidence>
<dbReference type="PROSITE" id="PS50850">
    <property type="entry name" value="MFS"/>
    <property type="match status" value="1"/>
</dbReference>
<organism evidence="6 7">
    <name type="scientific">Paracoccus kondratievae</name>
    <dbReference type="NCBI Taxonomy" id="135740"/>
    <lineage>
        <taxon>Bacteria</taxon>
        <taxon>Pseudomonadati</taxon>
        <taxon>Pseudomonadota</taxon>
        <taxon>Alphaproteobacteria</taxon>
        <taxon>Rhodobacterales</taxon>
        <taxon>Paracoccaceae</taxon>
        <taxon>Paracoccus</taxon>
    </lineage>
</organism>
<dbReference type="EMBL" id="BSFH01000094">
    <property type="protein sequence ID" value="GLK65682.1"/>
    <property type="molecule type" value="Genomic_DNA"/>
</dbReference>